<protein>
    <submittedName>
        <fullName evidence="3">Uncharacterized protein</fullName>
    </submittedName>
</protein>
<evidence type="ECO:0000313" key="5">
    <source>
        <dbReference type="Proteomes" id="UP000284657"/>
    </source>
</evidence>
<gene>
    <name evidence="2" type="ORF">BBJ29_008074</name>
    <name evidence="3" type="ORF">BBP00_00008869</name>
</gene>
<accession>A0A3F2RE83</accession>
<feature type="compositionally biased region" description="Basic and acidic residues" evidence="1">
    <location>
        <begin position="56"/>
        <end position="71"/>
    </location>
</feature>
<proteinExistence type="predicted"/>
<name>A0A3F2RE83_9STRA</name>
<dbReference type="EMBL" id="MBAD02002824">
    <property type="protein sequence ID" value="RLN44118.1"/>
    <property type="molecule type" value="Genomic_DNA"/>
</dbReference>
<evidence type="ECO:0000256" key="1">
    <source>
        <dbReference type="SAM" id="MobiDB-lite"/>
    </source>
</evidence>
<evidence type="ECO:0000313" key="2">
    <source>
        <dbReference type="EMBL" id="RLN44118.1"/>
    </source>
</evidence>
<evidence type="ECO:0000313" key="3">
    <source>
        <dbReference type="EMBL" id="RLN54606.1"/>
    </source>
</evidence>
<evidence type="ECO:0000313" key="4">
    <source>
        <dbReference type="Proteomes" id="UP000277300"/>
    </source>
</evidence>
<dbReference type="Proteomes" id="UP000284657">
    <property type="component" value="Unassembled WGS sequence"/>
</dbReference>
<sequence>MKVILCVDYTQPCYTSATAGGTSPPADKHSADESSLAGKRISVHDYHARQHKKRSGRADAPENTDSHDKASDSASSEPKVVTALGRDDKTESPSPATMPATPRAAIRPDGSPWMPSSQRIHEMRWSHDGCSAAPYELFNDDPIKSNGIEDLGLAAESDARRDFFASLYLEQRFYKGA</sequence>
<dbReference type="EMBL" id="MBDO02000500">
    <property type="protein sequence ID" value="RLN54606.1"/>
    <property type="molecule type" value="Genomic_DNA"/>
</dbReference>
<organism evidence="3 4">
    <name type="scientific">Phytophthora kernoviae</name>
    <dbReference type="NCBI Taxonomy" id="325452"/>
    <lineage>
        <taxon>Eukaryota</taxon>
        <taxon>Sar</taxon>
        <taxon>Stramenopiles</taxon>
        <taxon>Oomycota</taxon>
        <taxon>Peronosporomycetes</taxon>
        <taxon>Peronosporales</taxon>
        <taxon>Peronosporaceae</taxon>
        <taxon>Phytophthora</taxon>
    </lineage>
</organism>
<feature type="region of interest" description="Disordered" evidence="1">
    <location>
        <begin position="15"/>
        <end position="117"/>
    </location>
</feature>
<reference evidence="4 5" key="1">
    <citation type="submission" date="2018-07" db="EMBL/GenBank/DDBJ databases">
        <title>Genome sequencing of oomycete isolates from Chile give support for New Zealand origin for Phytophthora kernoviae and make available the first Nothophytophthora sp. genome.</title>
        <authorList>
            <person name="Studholme D.J."/>
            <person name="Sanfuentes E."/>
            <person name="Panda P."/>
            <person name="Hill R."/>
            <person name="Sambles C."/>
            <person name="Grant M."/>
            <person name="Williams N.M."/>
            <person name="Mcdougal R.L."/>
        </authorList>
    </citation>
    <scope>NUCLEOTIDE SEQUENCE [LARGE SCALE GENOMIC DNA]</scope>
    <source>
        <strain evidence="3">Chile6</strain>
        <strain evidence="2">Chile7</strain>
    </source>
</reference>
<comment type="caution">
    <text evidence="3">The sequence shown here is derived from an EMBL/GenBank/DDBJ whole genome shotgun (WGS) entry which is preliminary data.</text>
</comment>
<dbReference type="Proteomes" id="UP000277300">
    <property type="component" value="Unassembled WGS sequence"/>
</dbReference>
<dbReference type="AlphaFoldDB" id="A0A3F2RE83"/>